<dbReference type="EMBL" id="BAABWN010000006">
    <property type="protein sequence ID" value="GAA6168382.1"/>
    <property type="molecule type" value="Genomic_DNA"/>
</dbReference>
<protein>
    <recommendedName>
        <fullName evidence="6">Metallopeptidase domain-containing protein</fullName>
    </recommendedName>
</protein>
<dbReference type="RefSeq" id="WP_353303070.1">
    <property type="nucleotide sequence ID" value="NZ_BAABWN010000006.1"/>
</dbReference>
<evidence type="ECO:0000313" key="4">
    <source>
        <dbReference type="EMBL" id="GAA6168382.1"/>
    </source>
</evidence>
<dbReference type="PANTHER" id="PTHR38730">
    <property type="entry name" value="SLL7028 PROTEIN"/>
    <property type="match status" value="1"/>
</dbReference>
<gene>
    <name evidence="4" type="ORF">NBRC116591_21930</name>
</gene>
<feature type="domain" description="Putative metallopeptidase" evidence="3">
    <location>
        <begin position="76"/>
        <end position="331"/>
    </location>
</feature>
<proteinExistence type="predicted"/>
<comment type="caution">
    <text evidence="4">The sequence shown here is derived from an EMBL/GenBank/DDBJ whole genome shotgun (WGS) entry which is preliminary data.</text>
</comment>
<evidence type="ECO:0000313" key="5">
    <source>
        <dbReference type="Proteomes" id="UP001465153"/>
    </source>
</evidence>
<evidence type="ECO:0000256" key="1">
    <source>
        <dbReference type="SAM" id="MobiDB-lite"/>
    </source>
</evidence>
<evidence type="ECO:0008006" key="6">
    <source>
        <dbReference type="Google" id="ProtNLM"/>
    </source>
</evidence>
<feature type="region of interest" description="Disordered" evidence="1">
    <location>
        <begin position="211"/>
        <end position="239"/>
    </location>
</feature>
<dbReference type="InterPro" id="IPR018698">
    <property type="entry name" value="VWA-like_dom"/>
</dbReference>
<feature type="compositionally biased region" description="Polar residues" evidence="1">
    <location>
        <begin position="1"/>
        <end position="17"/>
    </location>
</feature>
<keyword evidence="5" id="KW-1185">Reference proteome</keyword>
<dbReference type="Proteomes" id="UP001465153">
    <property type="component" value="Unassembled WGS sequence"/>
</dbReference>
<dbReference type="PANTHER" id="PTHR38730:SF1">
    <property type="entry name" value="SLL7028 PROTEIN"/>
    <property type="match status" value="1"/>
</dbReference>
<dbReference type="Pfam" id="PF13203">
    <property type="entry name" value="DUF2201_N"/>
    <property type="match status" value="1"/>
</dbReference>
<dbReference type="InterPro" id="IPR025154">
    <property type="entry name" value="Put_metallopeptidase_dom"/>
</dbReference>
<feature type="domain" description="VWA-like" evidence="2">
    <location>
        <begin position="377"/>
        <end position="458"/>
    </location>
</feature>
<dbReference type="Pfam" id="PF09967">
    <property type="entry name" value="DUF2201"/>
    <property type="match status" value="1"/>
</dbReference>
<evidence type="ECO:0000259" key="3">
    <source>
        <dbReference type="Pfam" id="PF13203"/>
    </source>
</evidence>
<feature type="compositionally biased region" description="Basic and acidic residues" evidence="1">
    <location>
        <begin position="211"/>
        <end position="234"/>
    </location>
</feature>
<organism evidence="4 5">
    <name type="scientific">Sessilibacter corallicola</name>
    <dbReference type="NCBI Taxonomy" id="2904075"/>
    <lineage>
        <taxon>Bacteria</taxon>
        <taxon>Pseudomonadati</taxon>
        <taxon>Pseudomonadota</taxon>
        <taxon>Gammaproteobacteria</taxon>
        <taxon>Cellvibrionales</taxon>
        <taxon>Cellvibrionaceae</taxon>
        <taxon>Sessilibacter</taxon>
    </lineage>
</organism>
<sequence>MSQLDLSLKPAQNTANANGKKAVLNRQTAWNTMLQALRSHIIQSDEKGLPRFGVLSILARRVPFHLYDHPALARMCDTAFTDGTHVFVNTEFFKETTAQDNQRDSSGLKTHSMVLILLHELSHILFRHHARLPPKAPPLLWAIACDTAINARLLTGYPQLRPGPVFDNAWGTKRDEIDTYLGQSEEHILNAMWEEPNDNAREFVNQLKAKLNDESEHSVKPKDDQRGEPQDIHNHMVTPEQLAKTLDENGLRHIRDTLQLPDPNDKPAYQNLNALFELNLMNDLDKAKEMRELHPIGHAMAGDHLETSSSEWVDQKYRAQVEWKNLLRELVLGDGIRYEHCDELPSDIYYVPPEHMQLEAPLFIGEQMPAANAGVMLVIIDTSKSVSVDLLATFMGELAGLIEQENTNASQLYLTSADTTFRGDMLKFSQQDLTTLPEKLLLQGRGGTDITNVINEALHWADNQHEFNPEELKAVIYFSDLLDRPPKREQLPEHLPQLLFLTPPSLAIKAFKKHIEDFATLAEIKEGTVVDLCQS</sequence>
<name>A0ABQ0A9Q1_9GAMM</name>
<reference evidence="4 5" key="1">
    <citation type="submission" date="2024-04" db="EMBL/GenBank/DDBJ databases">
        <title>Draft genome sequence of Sessilibacter corallicola NBRC 116591.</title>
        <authorList>
            <person name="Miyakawa T."/>
            <person name="Kusuya Y."/>
            <person name="Miura T."/>
        </authorList>
    </citation>
    <scope>NUCLEOTIDE SEQUENCE [LARGE SCALE GENOMIC DNA]</scope>
    <source>
        <strain evidence="4 5">KU-00831-HH</strain>
    </source>
</reference>
<evidence type="ECO:0000259" key="2">
    <source>
        <dbReference type="Pfam" id="PF09967"/>
    </source>
</evidence>
<feature type="region of interest" description="Disordered" evidence="1">
    <location>
        <begin position="1"/>
        <end position="20"/>
    </location>
</feature>
<accession>A0ABQ0A9Q1</accession>